<dbReference type="eggNOG" id="COG4485">
    <property type="taxonomic scope" value="Bacteria"/>
</dbReference>
<dbReference type="PANTHER" id="PTHR38454:SF1">
    <property type="entry name" value="INTEGRAL MEMBRANE PROTEIN"/>
    <property type="match status" value="1"/>
</dbReference>
<feature type="transmembrane region" description="Helical" evidence="1">
    <location>
        <begin position="278"/>
        <end position="294"/>
    </location>
</feature>
<dbReference type="PANTHER" id="PTHR38454">
    <property type="entry name" value="INTEGRAL MEMBRANE PROTEIN-RELATED"/>
    <property type="match status" value="1"/>
</dbReference>
<protein>
    <submittedName>
        <fullName evidence="2">Hypothetical membrane protein</fullName>
    </submittedName>
</protein>
<feature type="transmembrane region" description="Helical" evidence="1">
    <location>
        <begin position="422"/>
        <end position="445"/>
    </location>
</feature>
<proteinExistence type="predicted"/>
<accession>E8N601</accession>
<organism evidence="2 3">
    <name type="scientific">Anaerolinea thermophila (strain DSM 14523 / JCM 11388 / NBRC 100420 / UNI-1)</name>
    <dbReference type="NCBI Taxonomy" id="926569"/>
    <lineage>
        <taxon>Bacteria</taxon>
        <taxon>Bacillati</taxon>
        <taxon>Chloroflexota</taxon>
        <taxon>Anaerolineae</taxon>
        <taxon>Anaerolineales</taxon>
        <taxon>Anaerolineaceae</taxon>
        <taxon>Anaerolinea</taxon>
    </lineage>
</organism>
<feature type="transmembrane region" description="Helical" evidence="1">
    <location>
        <begin position="137"/>
        <end position="159"/>
    </location>
</feature>
<evidence type="ECO:0000313" key="2">
    <source>
        <dbReference type="EMBL" id="BAJ63865.1"/>
    </source>
</evidence>
<name>E8N601_ANATU</name>
<dbReference type="AlphaFoldDB" id="E8N601"/>
<feature type="transmembrane region" description="Helical" evidence="1">
    <location>
        <begin position="670"/>
        <end position="690"/>
    </location>
</feature>
<dbReference type="EMBL" id="AP012029">
    <property type="protein sequence ID" value="BAJ63865.1"/>
    <property type="molecule type" value="Genomic_DNA"/>
</dbReference>
<keyword evidence="3" id="KW-1185">Reference proteome</keyword>
<keyword evidence="1" id="KW-0472">Membrane</keyword>
<feature type="transmembrane region" description="Helical" evidence="1">
    <location>
        <begin position="340"/>
        <end position="360"/>
    </location>
</feature>
<feature type="transmembrane region" description="Helical" evidence="1">
    <location>
        <begin position="372"/>
        <end position="392"/>
    </location>
</feature>
<gene>
    <name evidence="2" type="ordered locus">ANT_18390</name>
</gene>
<keyword evidence="1" id="KW-1133">Transmembrane helix</keyword>
<keyword evidence="1" id="KW-0812">Transmembrane</keyword>
<dbReference type="KEGG" id="atm:ANT_18390"/>
<dbReference type="OrthoDB" id="9772884at2"/>
<evidence type="ECO:0000313" key="3">
    <source>
        <dbReference type="Proteomes" id="UP000008922"/>
    </source>
</evidence>
<reference evidence="2 3" key="1">
    <citation type="submission" date="2010-12" db="EMBL/GenBank/DDBJ databases">
        <title>Whole genome sequence of Anaerolinea thermophila UNI-1.</title>
        <authorList>
            <person name="Narita-Yamada S."/>
            <person name="Kishi E."/>
            <person name="Watanabe Y."/>
            <person name="Takasaki K."/>
            <person name="Ankai A."/>
            <person name="Oguchi A."/>
            <person name="Fukui S."/>
            <person name="Takahashi M."/>
            <person name="Yashiro I."/>
            <person name="Hosoyama A."/>
            <person name="Sekiguchi Y."/>
            <person name="Hanada S."/>
            <person name="Fujita N."/>
        </authorList>
    </citation>
    <scope>NUCLEOTIDE SEQUENCE [LARGE SCALE GENOMIC DNA]</scope>
    <source>
        <strain evidence="3">DSM 14523 / JCM 11388 / NBRC 100420 / UNI-1</strain>
    </source>
</reference>
<feature type="transmembrane region" description="Helical" evidence="1">
    <location>
        <begin position="216"/>
        <end position="237"/>
    </location>
</feature>
<feature type="transmembrane region" description="Helical" evidence="1">
    <location>
        <begin position="398"/>
        <end position="415"/>
    </location>
</feature>
<evidence type="ECO:0000256" key="1">
    <source>
        <dbReference type="SAM" id="Phobius"/>
    </source>
</evidence>
<dbReference type="HOGENOM" id="CLU_008305_1_0_0"/>
<sequence length="696" mass="78558">MNKTFFRYWILAFPLLGLFPGLWGVFFPAQSSYSDLLITHLPNALWIQNSLSKMGEIPLWSRLILSGYPFSANPLAGIFYFPSWWGLFFPQPAGLYGVIAFHLFVSGIGMAKLLEEKHMPAGVAIFGGLAFETMPRLWAHFLAGHMTLVFAMCWVPWLFWATERWIKKKGVRIGLPAMFWGLITLADLRVVLPIGVVWGGYLLFRMVILEKRWKDVLLLGFEGMAGLILSTAVWLPLSEYARLSTRSGMSGAENLVFSLPLEHLWGLFIPDLGGSPEWVIYPGAMLLVLLPFSMRKHPDSLFWWFVSLLAIFLSLGEALPGGGWLYRLLGLGLLRVPARMLFVTQFAWIMLGALVLFWWMERPPQVTRLVRLMGIGMVAFLLLLALGVTIITGNVSRPLWVGGLVFFLAYAWMMFRQISGKLAGFFSTPVALWGMVVLCNGLVIASGAKVLPVKEILNQNAEVVHWMLTQEQKTQNFRTYSPSYSLPQQTAAVYGIEMADGVDPLILASYQQFMEKATGVPSRGYSVTLPPFETGEPFLDNRMYEPNLHLLALVGVKYLLAEFDLKGAEAYLQTRIGETRIYQNPYYRGMAWLEREDTIIPISEIRYTANTIEIPHVEQGRLVLAEINYPGWKVLIDGEPGEIITAYGILRSVLIPPGFHQIRLEFHPRVVYWGVIVSVISWGVLGILLLRQKRIA</sequence>
<feature type="transmembrane region" description="Helical" evidence="1">
    <location>
        <begin position="6"/>
        <end position="27"/>
    </location>
</feature>
<dbReference type="Proteomes" id="UP000008922">
    <property type="component" value="Chromosome"/>
</dbReference>
<feature type="transmembrane region" description="Helical" evidence="1">
    <location>
        <begin position="301"/>
        <end position="320"/>
    </location>
</feature>
<dbReference type="STRING" id="926569.ANT_18390"/>
<dbReference type="InParanoid" id="E8N601"/>
<feature type="transmembrane region" description="Helical" evidence="1">
    <location>
        <begin position="93"/>
        <end position="111"/>
    </location>
</feature>
<feature type="transmembrane region" description="Helical" evidence="1">
    <location>
        <begin position="179"/>
        <end position="204"/>
    </location>
</feature>
<dbReference type="RefSeq" id="WP_013560242.1">
    <property type="nucleotide sequence ID" value="NC_014960.1"/>
</dbReference>
<dbReference type="InterPro" id="IPR018580">
    <property type="entry name" value="Uncharacterised_YfhO"/>
</dbReference>